<evidence type="ECO:0000256" key="8">
    <source>
        <dbReference type="ARBA" id="ARBA00023242"/>
    </source>
</evidence>
<sequence>MFKFNFDLSEDDLEDQPHIPGSSDASLSPNHSKRSDNSSRLKCFEELSLDHLLETLPSDLSYSPLSIPLSDGRHVAVARRDLFDARFQLIAQDASEKTDAEGNDIPDGLNFLEAPSDLVPGIYEGGLKTWECSLDLVTCLHDILPEDTDLIGQRILELGCGTAVPSMYLLQRIFSLPPQPSERTAIHLQDYNDLVFKLVTLPNLILTWYMSPASTSFQESYMPTKNDESDEDQLPLSDPSQPGELEVSKEFVSAFRKSLTDYGIELRFFAGSWQTFDLSKTGGKYDVVLTSETIYRTDSLPSLIELMRNACIGLPSSDKDEDESLARLSEARLSISPSGGHTSYLCLVAAKLVYFGVGGGVTGFIRAVEGDEVNKGSVETIWERKEGVKRCVMKVSWN</sequence>
<evidence type="ECO:0000313" key="12">
    <source>
        <dbReference type="Proteomes" id="UP001497453"/>
    </source>
</evidence>
<dbReference type="Gene3D" id="3.40.50.150">
    <property type="entry name" value="Vaccinia Virus protein VP39"/>
    <property type="match status" value="1"/>
</dbReference>
<dbReference type="EC" id="2.1.1.85" evidence="3"/>
<comment type="similarity">
    <text evidence="9">Belongs to the methyltransferase superfamily. METTL18 family.</text>
</comment>
<reference evidence="12" key="1">
    <citation type="submission" date="2024-04" db="EMBL/GenBank/DDBJ databases">
        <authorList>
            <person name="Shaw F."/>
            <person name="Minotto A."/>
        </authorList>
    </citation>
    <scope>NUCLEOTIDE SEQUENCE [LARGE SCALE GENOMIC DNA]</scope>
</reference>
<proteinExistence type="inferred from homology"/>
<evidence type="ECO:0000256" key="7">
    <source>
        <dbReference type="ARBA" id="ARBA00022691"/>
    </source>
</evidence>
<evidence type="ECO:0000256" key="9">
    <source>
        <dbReference type="ARBA" id="ARBA00038126"/>
    </source>
</evidence>
<evidence type="ECO:0000256" key="4">
    <source>
        <dbReference type="ARBA" id="ARBA00022490"/>
    </source>
</evidence>
<dbReference type="InterPro" id="IPR029063">
    <property type="entry name" value="SAM-dependent_MTases_sf"/>
</dbReference>
<dbReference type="PANTHER" id="PTHR14614:SF39">
    <property type="entry name" value="HISTIDINE PROTEIN METHYLTRANSFERASE 1 HOMOLOG"/>
    <property type="match status" value="1"/>
</dbReference>
<dbReference type="Proteomes" id="UP001497453">
    <property type="component" value="Chromosome 5"/>
</dbReference>
<keyword evidence="8" id="KW-0539">Nucleus</keyword>
<evidence type="ECO:0000256" key="3">
    <source>
        <dbReference type="ARBA" id="ARBA00012533"/>
    </source>
</evidence>
<evidence type="ECO:0000256" key="2">
    <source>
        <dbReference type="ARBA" id="ARBA00004496"/>
    </source>
</evidence>
<name>A0ABP1DLC7_9APHY</name>
<organism evidence="11 12">
    <name type="scientific">Somion occarium</name>
    <dbReference type="NCBI Taxonomy" id="3059160"/>
    <lineage>
        <taxon>Eukaryota</taxon>
        <taxon>Fungi</taxon>
        <taxon>Dikarya</taxon>
        <taxon>Basidiomycota</taxon>
        <taxon>Agaricomycotina</taxon>
        <taxon>Agaricomycetes</taxon>
        <taxon>Polyporales</taxon>
        <taxon>Cerrenaceae</taxon>
        <taxon>Somion</taxon>
    </lineage>
</organism>
<dbReference type="SUPFAM" id="SSF53335">
    <property type="entry name" value="S-adenosyl-L-methionine-dependent methyltransferases"/>
    <property type="match status" value="1"/>
</dbReference>
<feature type="region of interest" description="Disordered" evidence="10">
    <location>
        <begin position="219"/>
        <end position="243"/>
    </location>
</feature>
<gene>
    <name evidence="11" type="ORF">GFSPODELE1_LOCUS6946</name>
</gene>
<dbReference type="PANTHER" id="PTHR14614">
    <property type="entry name" value="HEPATOCELLULAR CARCINOMA-ASSOCIATED ANTIGEN"/>
    <property type="match status" value="1"/>
</dbReference>
<evidence type="ECO:0000256" key="5">
    <source>
        <dbReference type="ARBA" id="ARBA00022603"/>
    </source>
</evidence>
<evidence type="ECO:0000256" key="10">
    <source>
        <dbReference type="SAM" id="MobiDB-lite"/>
    </source>
</evidence>
<evidence type="ECO:0000313" key="11">
    <source>
        <dbReference type="EMBL" id="CAL1708632.1"/>
    </source>
</evidence>
<evidence type="ECO:0000256" key="6">
    <source>
        <dbReference type="ARBA" id="ARBA00022679"/>
    </source>
</evidence>
<feature type="region of interest" description="Disordered" evidence="10">
    <location>
        <begin position="1"/>
        <end position="37"/>
    </location>
</feature>
<protein>
    <recommendedName>
        <fullName evidence="3">protein-histidine N-methyltransferase</fullName>
        <ecNumber evidence="3">2.1.1.85</ecNumber>
    </recommendedName>
</protein>
<dbReference type="InterPro" id="IPR019410">
    <property type="entry name" value="Methyltransf_16"/>
</dbReference>
<keyword evidence="6" id="KW-0808">Transferase</keyword>
<keyword evidence="4" id="KW-0963">Cytoplasm</keyword>
<evidence type="ECO:0000256" key="1">
    <source>
        <dbReference type="ARBA" id="ARBA00004123"/>
    </source>
</evidence>
<keyword evidence="7" id="KW-0949">S-adenosyl-L-methionine</keyword>
<dbReference type="EMBL" id="OZ037948">
    <property type="protein sequence ID" value="CAL1708632.1"/>
    <property type="molecule type" value="Genomic_DNA"/>
</dbReference>
<comment type="subcellular location">
    <subcellularLocation>
        <location evidence="2">Cytoplasm</location>
    </subcellularLocation>
    <subcellularLocation>
        <location evidence="1">Nucleus</location>
    </subcellularLocation>
</comment>
<keyword evidence="12" id="KW-1185">Reference proteome</keyword>
<keyword evidence="5" id="KW-0489">Methyltransferase</keyword>
<accession>A0ABP1DLC7</accession>